<proteinExistence type="predicted"/>
<evidence type="ECO:0000256" key="1">
    <source>
        <dbReference type="PROSITE-ProRule" id="PRU01005"/>
    </source>
</evidence>
<comment type="caution">
    <text evidence="1">Lacks conserved residue(s) required for the propagation of feature annotation.</text>
</comment>
<dbReference type="EMBL" id="JARK01001512">
    <property type="protein sequence ID" value="EYB94058.1"/>
    <property type="molecule type" value="Genomic_DNA"/>
</dbReference>
<gene>
    <name evidence="4" type="primary">Acey_s0176.g560</name>
    <name evidence="4" type="ORF">Y032_0176g560</name>
</gene>
<evidence type="ECO:0000313" key="4">
    <source>
        <dbReference type="EMBL" id="EYB94058.1"/>
    </source>
</evidence>
<dbReference type="InterPro" id="IPR003582">
    <property type="entry name" value="ShKT_dom"/>
</dbReference>
<feature type="domain" description="ShKT" evidence="3">
    <location>
        <begin position="347"/>
        <end position="383"/>
    </location>
</feature>
<dbReference type="OrthoDB" id="5868365at2759"/>
<protein>
    <recommendedName>
        <fullName evidence="3">ShKT domain-containing protein</fullName>
    </recommendedName>
</protein>
<dbReference type="Pfam" id="PF01549">
    <property type="entry name" value="ShK"/>
    <property type="match status" value="3"/>
</dbReference>
<dbReference type="STRING" id="53326.A0A016STR1"/>
<feature type="domain" description="ShKT" evidence="3">
    <location>
        <begin position="263"/>
        <end position="301"/>
    </location>
</feature>
<reference evidence="5" key="1">
    <citation type="journal article" date="2015" name="Nat. Genet.">
        <title>The genome and transcriptome of the zoonotic hookworm Ancylostoma ceylanicum identify infection-specific gene families.</title>
        <authorList>
            <person name="Schwarz E.M."/>
            <person name="Hu Y."/>
            <person name="Antoshechkin I."/>
            <person name="Miller M.M."/>
            <person name="Sternberg P.W."/>
            <person name="Aroian R.V."/>
        </authorList>
    </citation>
    <scope>NUCLEOTIDE SEQUENCE</scope>
    <source>
        <strain evidence="5">HY135</strain>
    </source>
</reference>
<dbReference type="PROSITE" id="PS51670">
    <property type="entry name" value="SHKT"/>
    <property type="match status" value="3"/>
</dbReference>
<sequence>MNRSDTAETGSPFPESTCVSGQHNRLPGLHCAAETTPEHKRKRSEEFSLTHNIQTCDVRRMLREIEYDCNCSMARAFTSEPMARVKPCNVDDYFGCVRGVVEKTLEEGPRRDCLPPCESVEYEAWQDLNRFPQNVMPALIEDHEEEDESDVEQDDIEEDKFPKMMHLLFFTVLVGGAMAGISDLNCTDAGRYAATALNCQNKYPNADCENLFGNPVKVNTDDERPDKCFKNAAAVYNEPMKQLAVSICPLTCGYCCITPAYNCENKRNPRISCATITPDMCENPTWKPIIVEDCPKSCGFCNEGTCVDIAKDCAADISICNHVDMQDFVKKNCKRTCGFCDEASADCGNDAKCTQWIANGFCKSTFYTDEQKKKYCGKPCGLC</sequence>
<feature type="region of interest" description="Disordered" evidence="2">
    <location>
        <begin position="1"/>
        <end position="23"/>
    </location>
</feature>
<keyword evidence="5" id="KW-1185">Reference proteome</keyword>
<keyword evidence="1" id="KW-1015">Disulfide bond</keyword>
<accession>A0A016STR1</accession>
<feature type="domain" description="ShKT" evidence="3">
    <location>
        <begin position="306"/>
        <end position="340"/>
    </location>
</feature>
<dbReference type="AlphaFoldDB" id="A0A016STR1"/>
<dbReference type="SMART" id="SM00254">
    <property type="entry name" value="ShKT"/>
    <property type="match status" value="4"/>
</dbReference>
<feature type="disulfide bond" evidence="1">
    <location>
        <begin position="306"/>
        <end position="340"/>
    </location>
</feature>
<dbReference type="PANTHER" id="PTHR21724">
    <property type="entry name" value="SHKT DOMAIN-CONTAINING PROTEIN"/>
    <property type="match status" value="1"/>
</dbReference>
<dbReference type="Gene3D" id="1.10.10.1870">
    <property type="entry name" value="ShTK domain-like"/>
    <property type="match status" value="1"/>
</dbReference>
<comment type="caution">
    <text evidence="4">The sequence shown here is derived from an EMBL/GenBank/DDBJ whole genome shotgun (WGS) entry which is preliminary data.</text>
</comment>
<dbReference type="PANTHER" id="PTHR21724:SF111">
    <property type="entry name" value="SHKT DOMAIN-CONTAINING PROTEIN"/>
    <property type="match status" value="1"/>
</dbReference>
<dbReference type="Gene3D" id="1.10.10.1940">
    <property type="match status" value="2"/>
</dbReference>
<evidence type="ECO:0000259" key="3">
    <source>
        <dbReference type="PROSITE" id="PS51670"/>
    </source>
</evidence>
<dbReference type="Proteomes" id="UP000024635">
    <property type="component" value="Unassembled WGS sequence"/>
</dbReference>
<evidence type="ECO:0000313" key="5">
    <source>
        <dbReference type="Proteomes" id="UP000024635"/>
    </source>
</evidence>
<name>A0A016STR1_9BILA</name>
<organism evidence="4 5">
    <name type="scientific">Ancylostoma ceylanicum</name>
    <dbReference type="NCBI Taxonomy" id="53326"/>
    <lineage>
        <taxon>Eukaryota</taxon>
        <taxon>Metazoa</taxon>
        <taxon>Ecdysozoa</taxon>
        <taxon>Nematoda</taxon>
        <taxon>Chromadorea</taxon>
        <taxon>Rhabditida</taxon>
        <taxon>Rhabditina</taxon>
        <taxon>Rhabditomorpha</taxon>
        <taxon>Strongyloidea</taxon>
        <taxon>Ancylostomatidae</taxon>
        <taxon>Ancylostomatinae</taxon>
        <taxon>Ancylostoma</taxon>
    </lineage>
</organism>
<evidence type="ECO:0000256" key="2">
    <source>
        <dbReference type="SAM" id="MobiDB-lite"/>
    </source>
</evidence>